<dbReference type="RefSeq" id="WP_102247559.1">
    <property type="nucleotide sequence ID" value="NZ_CP025682.1"/>
</dbReference>
<keyword evidence="1" id="KW-1133">Transmembrane helix</keyword>
<protein>
    <submittedName>
        <fullName evidence="2">DUF2868 domain-containing protein</fullName>
    </submittedName>
</protein>
<feature type="transmembrane region" description="Helical" evidence="1">
    <location>
        <begin position="74"/>
        <end position="95"/>
    </location>
</feature>
<gene>
    <name evidence="2" type="ORF">C0099_11580</name>
</gene>
<dbReference type="KEGG" id="atw:C0099_11580"/>
<dbReference type="AlphaFoldDB" id="A0A2I6S8G5"/>
<dbReference type="Pfam" id="PF11067">
    <property type="entry name" value="DUF2868"/>
    <property type="match status" value="1"/>
</dbReference>
<reference evidence="2 3" key="1">
    <citation type="submission" date="2018-01" db="EMBL/GenBank/DDBJ databases">
        <authorList>
            <person name="Fu G.-Y."/>
        </authorList>
    </citation>
    <scope>NUCLEOTIDE SEQUENCE [LARGE SCALE GENOMIC DNA]</scope>
    <source>
        <strain evidence="2 3">SY39</strain>
    </source>
</reference>
<keyword evidence="1" id="KW-0812">Transmembrane</keyword>
<dbReference type="EMBL" id="CP025682">
    <property type="protein sequence ID" value="AUN95511.1"/>
    <property type="molecule type" value="Genomic_DNA"/>
</dbReference>
<evidence type="ECO:0000313" key="2">
    <source>
        <dbReference type="EMBL" id="AUN95511.1"/>
    </source>
</evidence>
<feature type="transmembrane region" description="Helical" evidence="1">
    <location>
        <begin position="107"/>
        <end position="140"/>
    </location>
</feature>
<dbReference type="OrthoDB" id="6210861at2"/>
<dbReference type="Proteomes" id="UP000242205">
    <property type="component" value="Chromosome"/>
</dbReference>
<feature type="transmembrane region" description="Helical" evidence="1">
    <location>
        <begin position="255"/>
        <end position="280"/>
    </location>
</feature>
<feature type="transmembrane region" description="Helical" evidence="1">
    <location>
        <begin position="178"/>
        <end position="197"/>
    </location>
</feature>
<accession>A0A2I6S8G5</accession>
<evidence type="ECO:0000313" key="3">
    <source>
        <dbReference type="Proteomes" id="UP000242205"/>
    </source>
</evidence>
<sequence>MNRPSPPSFEARWLAEAVRLRERARGRLPDGEAMRHARAIGGSAEARIIARARMLGEDSGLAVALQAWRLRIRAAAALFGLLAFLAGVGAALAAAGDGVRAINVVWALGALLGVHVVMLVLWAGGFALSGGGSLGVGALWNWLARRLAGDTFEAASAFAGLHARAGLVRWWLAGVTHGIWSAALAGALAGLLATFLLRGHAFVWETTLLPADFFVGFVAAAGWLPAQLGFAVPDAAAVAASGGSPSADEAARQAWASWLLGCVLIYGLVPRMLLWVGCALRLSRGRATLRLDTTLPGFAELADELAPASERMGVTDAAPTRIEIGRIEGAAHFAAAAAAVAIELRPDTHWPPDWLGAARDLGVADSREQRARALRELGASPVRRLLVVCDARISPDRGSLALIAELSRLAGECAVWLAGADVAEAERVRRWHESLEQIGFAPAAVFDSATAAGAWIVGGTHG</sequence>
<dbReference type="InterPro" id="IPR021296">
    <property type="entry name" value="DUF2868"/>
</dbReference>
<keyword evidence="1" id="KW-0472">Membrane</keyword>
<name>A0A2I6S8G5_9RHOO</name>
<proteinExistence type="predicted"/>
<feature type="transmembrane region" description="Helical" evidence="1">
    <location>
        <begin position="209"/>
        <end position="226"/>
    </location>
</feature>
<evidence type="ECO:0000256" key="1">
    <source>
        <dbReference type="SAM" id="Phobius"/>
    </source>
</evidence>
<keyword evidence="3" id="KW-1185">Reference proteome</keyword>
<organism evidence="2 3">
    <name type="scientific">Pseudazoarcus pumilus</name>
    <dbReference type="NCBI Taxonomy" id="2067960"/>
    <lineage>
        <taxon>Bacteria</taxon>
        <taxon>Pseudomonadati</taxon>
        <taxon>Pseudomonadota</taxon>
        <taxon>Betaproteobacteria</taxon>
        <taxon>Rhodocyclales</taxon>
        <taxon>Zoogloeaceae</taxon>
        <taxon>Pseudazoarcus</taxon>
    </lineage>
</organism>